<keyword evidence="1" id="KW-0472">Membrane</keyword>
<organism evidence="2 3">
    <name type="scientific">Ananas comosus</name>
    <name type="common">Pineapple</name>
    <name type="synonym">Ananas ananas</name>
    <dbReference type="NCBI Taxonomy" id="4615"/>
    <lineage>
        <taxon>Eukaryota</taxon>
        <taxon>Viridiplantae</taxon>
        <taxon>Streptophyta</taxon>
        <taxon>Embryophyta</taxon>
        <taxon>Tracheophyta</taxon>
        <taxon>Spermatophyta</taxon>
        <taxon>Magnoliopsida</taxon>
        <taxon>Liliopsida</taxon>
        <taxon>Poales</taxon>
        <taxon>Bromeliaceae</taxon>
        <taxon>Bromelioideae</taxon>
        <taxon>Ananas</taxon>
    </lineage>
</organism>
<accession>A0A199ULP7</accession>
<dbReference type="RefSeq" id="XP_020092501.1">
    <property type="nucleotide sequence ID" value="XM_020236912.1"/>
</dbReference>
<reference evidence="2 3" key="1">
    <citation type="journal article" date="2016" name="DNA Res.">
        <title>The draft genome of MD-2 pineapple using hybrid error correction of long reads.</title>
        <authorList>
            <person name="Redwan R.M."/>
            <person name="Saidin A."/>
            <person name="Kumar S.V."/>
        </authorList>
    </citation>
    <scope>NUCLEOTIDE SEQUENCE [LARGE SCALE GENOMIC DNA]</scope>
    <source>
        <strain evidence="3">cv. MD2</strain>
        <tissue evidence="2">Leaf</tissue>
    </source>
</reference>
<feature type="transmembrane region" description="Helical" evidence="1">
    <location>
        <begin position="400"/>
        <end position="422"/>
    </location>
</feature>
<dbReference type="InterPro" id="IPR004158">
    <property type="entry name" value="DUF247_pln"/>
</dbReference>
<dbReference type="STRING" id="4615.A0A199ULP7"/>
<evidence type="ECO:0000313" key="5">
    <source>
        <dbReference type="RefSeq" id="XP_020092501.1"/>
    </source>
</evidence>
<dbReference type="PANTHER" id="PTHR31549:SF146">
    <property type="entry name" value="OS01G0564600 PROTEIN"/>
    <property type="match status" value="1"/>
</dbReference>
<dbReference type="Pfam" id="PF03140">
    <property type="entry name" value="DUF247"/>
    <property type="match status" value="1"/>
</dbReference>
<name>A0A199ULP7_ANACO</name>
<evidence type="ECO:0000313" key="2">
    <source>
        <dbReference type="EMBL" id="OAY65658.1"/>
    </source>
</evidence>
<proteinExistence type="predicted"/>
<keyword evidence="1" id="KW-1133">Transmembrane helix</keyword>
<keyword evidence="1" id="KW-0812">Transmembrane</keyword>
<dbReference type="OrthoDB" id="1849062at2759"/>
<dbReference type="PANTHER" id="PTHR31549">
    <property type="entry name" value="PROTEIN, PUTATIVE (DUF247)-RELATED-RELATED"/>
    <property type="match status" value="1"/>
</dbReference>
<dbReference type="Proteomes" id="UP000515123">
    <property type="component" value="Linkage group 7"/>
</dbReference>
<gene>
    <name evidence="5" type="primary">LOC109713007</name>
    <name evidence="2" type="ORF">ACMD2_11413</name>
</gene>
<dbReference type="EMBL" id="LSRQ01006754">
    <property type="protein sequence ID" value="OAY65658.1"/>
    <property type="molecule type" value="Genomic_DNA"/>
</dbReference>
<keyword evidence="4" id="KW-1185">Reference proteome</keyword>
<dbReference type="GeneID" id="109713007"/>
<evidence type="ECO:0000313" key="4">
    <source>
        <dbReference type="Proteomes" id="UP000515123"/>
    </source>
</evidence>
<protein>
    <submittedName>
        <fullName evidence="2">UPF0481 protein</fullName>
    </submittedName>
    <submittedName>
        <fullName evidence="5">Uncharacterized protein LOC109713007</fullName>
    </submittedName>
</protein>
<evidence type="ECO:0000313" key="3">
    <source>
        <dbReference type="Proteomes" id="UP000092600"/>
    </source>
</evidence>
<sequence>MNVEAMDESEALVSAMTEIQSTAQQWPDRTRPIIRRVHYLLRSIEKGDQYFNPEVVAIGPYHRHDPQVQPAEAIKKAVALDFCKSSRRSVREFYKVVRDVTPLARLCYADRFDDISDKEFADMMFFDGCFLLQFIVTATGYIPASLSVERWMSSFNLDRVFRDVMLLENQLPWVVLEALMSFRWVPIDLFLQKIVAKIDMTAGLLPPYDEGGSHRDNDRSPCHLLELVREKFLGPQVQRGDDIVTHISIFTSAIDLAEVGVRICASDTFRFRNFSFRRGPLYGWLSLPPIVLTTYNRIVLSNLVAFEMCPGVASESSVGSYLSLLVALISREEDVKELRSKKILYGGLSDQQSLSFFKSLSPYLMTGNDYMSLLQHLNDYHRRRKVRVFIHKIVYNNFNFLLAATSVVLFLITILQTIFTIYPRK</sequence>
<dbReference type="AlphaFoldDB" id="A0A199ULP7"/>
<evidence type="ECO:0000256" key="1">
    <source>
        <dbReference type="SAM" id="Phobius"/>
    </source>
</evidence>
<reference evidence="5" key="2">
    <citation type="submission" date="2025-04" db="UniProtKB">
        <authorList>
            <consortium name="RefSeq"/>
        </authorList>
    </citation>
    <scope>IDENTIFICATION</scope>
    <source>
        <tissue evidence="5">Leaf</tissue>
    </source>
</reference>
<dbReference type="Proteomes" id="UP000092600">
    <property type="component" value="Unassembled WGS sequence"/>
</dbReference>